<evidence type="ECO:0000256" key="2">
    <source>
        <dbReference type="ARBA" id="ARBA00022679"/>
    </source>
</evidence>
<dbReference type="PROSITE" id="PS01311">
    <property type="entry name" value="LGT"/>
    <property type="match status" value="1"/>
</dbReference>
<dbReference type="GO" id="GO:0042158">
    <property type="term" value="P:lipoprotein biosynthetic process"/>
    <property type="evidence" value="ECO:0007669"/>
    <property type="project" value="InterPro"/>
</dbReference>
<evidence type="ECO:0000313" key="7">
    <source>
        <dbReference type="EMBL" id="SVA85725.1"/>
    </source>
</evidence>
<gene>
    <name evidence="7" type="ORF">METZ01_LOCUS138579</name>
</gene>
<dbReference type="PANTHER" id="PTHR30589:SF0">
    <property type="entry name" value="PHOSPHATIDYLGLYCEROL--PROLIPOPROTEIN DIACYLGLYCERYL TRANSFERASE"/>
    <property type="match status" value="1"/>
</dbReference>
<reference evidence="7" key="1">
    <citation type="submission" date="2018-05" db="EMBL/GenBank/DDBJ databases">
        <authorList>
            <person name="Lanie J.A."/>
            <person name="Ng W.-L."/>
            <person name="Kazmierczak K.M."/>
            <person name="Andrzejewski T.M."/>
            <person name="Davidsen T.M."/>
            <person name="Wayne K.J."/>
            <person name="Tettelin H."/>
            <person name="Glass J.I."/>
            <person name="Rusch D."/>
            <person name="Podicherti R."/>
            <person name="Tsui H.-C.T."/>
            <person name="Winkler M.E."/>
        </authorList>
    </citation>
    <scope>NUCLEOTIDE SEQUENCE</scope>
</reference>
<feature type="transmembrane region" description="Helical" evidence="6">
    <location>
        <begin position="121"/>
        <end position="142"/>
    </location>
</feature>
<name>A0A381Z8U5_9ZZZZ</name>
<evidence type="ECO:0000256" key="5">
    <source>
        <dbReference type="ARBA" id="ARBA00023136"/>
    </source>
</evidence>
<dbReference type="HAMAP" id="MF_01147">
    <property type="entry name" value="Lgt"/>
    <property type="match status" value="1"/>
</dbReference>
<dbReference type="NCBIfam" id="TIGR00544">
    <property type="entry name" value="lgt"/>
    <property type="match status" value="1"/>
</dbReference>
<dbReference type="EMBL" id="UINC01020409">
    <property type="protein sequence ID" value="SVA85725.1"/>
    <property type="molecule type" value="Genomic_DNA"/>
</dbReference>
<evidence type="ECO:0000256" key="6">
    <source>
        <dbReference type="SAM" id="Phobius"/>
    </source>
</evidence>
<evidence type="ECO:0000256" key="1">
    <source>
        <dbReference type="ARBA" id="ARBA00022475"/>
    </source>
</evidence>
<feature type="transmembrane region" description="Helical" evidence="6">
    <location>
        <begin position="229"/>
        <end position="255"/>
    </location>
</feature>
<keyword evidence="5 6" id="KW-0472">Membrane</keyword>
<accession>A0A381Z8U5</accession>
<keyword evidence="3 6" id="KW-0812">Transmembrane</keyword>
<feature type="transmembrane region" description="Helical" evidence="6">
    <location>
        <begin position="20"/>
        <end position="42"/>
    </location>
</feature>
<keyword evidence="2" id="KW-0808">Transferase</keyword>
<dbReference type="GO" id="GO:0005886">
    <property type="term" value="C:plasma membrane"/>
    <property type="evidence" value="ECO:0007669"/>
    <property type="project" value="InterPro"/>
</dbReference>
<keyword evidence="1" id="KW-1003">Cell membrane</keyword>
<evidence type="ECO:0000256" key="4">
    <source>
        <dbReference type="ARBA" id="ARBA00022989"/>
    </source>
</evidence>
<sequence length="258" mass="29382">MILIKPSIDPVILSLGIFDIRWYSLAYIAGFIIGSIIIKYLNKKLLNILSNKQIDSFFIWSILGVIIGGRVGYVLFYQTSYLFINPIYILKIWTGGMSFHGGLIGIIISMYLFCKKNNIQFFYLSDLVSIVAPIGLFFGRIANFINNELYGKITNFPFAMIYPEIDLQPRHPSQLYEAFLEGIILFVILLTYFNKTKSDPTIGKISGLFLILYGTFRILIEFLREPDSHIGLIFNIASMGQILSIPLIIIGVIFFKKS</sequence>
<dbReference type="AlphaFoldDB" id="A0A381Z8U5"/>
<feature type="transmembrane region" description="Helical" evidence="6">
    <location>
        <begin position="54"/>
        <end position="76"/>
    </location>
</feature>
<evidence type="ECO:0000256" key="3">
    <source>
        <dbReference type="ARBA" id="ARBA00022692"/>
    </source>
</evidence>
<dbReference type="Pfam" id="PF01790">
    <property type="entry name" value="LGT"/>
    <property type="match status" value="1"/>
</dbReference>
<protein>
    <recommendedName>
        <fullName evidence="8">Phosphatidylglycerol--prolipoprotein diacylglyceryl transferase</fullName>
    </recommendedName>
</protein>
<dbReference type="PANTHER" id="PTHR30589">
    <property type="entry name" value="PROLIPOPROTEIN DIACYLGLYCERYL TRANSFERASE"/>
    <property type="match status" value="1"/>
</dbReference>
<dbReference type="GO" id="GO:0008961">
    <property type="term" value="F:phosphatidylglycerol-prolipoprotein diacylglyceryl transferase activity"/>
    <property type="evidence" value="ECO:0007669"/>
    <property type="project" value="InterPro"/>
</dbReference>
<feature type="transmembrane region" description="Helical" evidence="6">
    <location>
        <begin position="88"/>
        <end position="114"/>
    </location>
</feature>
<dbReference type="InterPro" id="IPR001640">
    <property type="entry name" value="Lgt"/>
</dbReference>
<keyword evidence="4 6" id="KW-1133">Transmembrane helix</keyword>
<feature type="transmembrane region" description="Helical" evidence="6">
    <location>
        <begin position="205"/>
        <end position="223"/>
    </location>
</feature>
<evidence type="ECO:0008006" key="8">
    <source>
        <dbReference type="Google" id="ProtNLM"/>
    </source>
</evidence>
<feature type="transmembrane region" description="Helical" evidence="6">
    <location>
        <begin position="175"/>
        <end position="193"/>
    </location>
</feature>
<organism evidence="7">
    <name type="scientific">marine metagenome</name>
    <dbReference type="NCBI Taxonomy" id="408172"/>
    <lineage>
        <taxon>unclassified sequences</taxon>
        <taxon>metagenomes</taxon>
        <taxon>ecological metagenomes</taxon>
    </lineage>
</organism>
<proteinExistence type="inferred from homology"/>